<dbReference type="Proteomes" id="UP001154078">
    <property type="component" value="Chromosome 1"/>
</dbReference>
<evidence type="ECO:0000313" key="3">
    <source>
        <dbReference type="Proteomes" id="UP001154078"/>
    </source>
</evidence>
<dbReference type="PANTHER" id="PTHR22916">
    <property type="entry name" value="GLYCOSYLTRANSFERASE"/>
    <property type="match status" value="1"/>
</dbReference>
<proteinExistence type="predicted"/>
<feature type="domain" description="Glycosyltransferase 2-like" evidence="1">
    <location>
        <begin position="9"/>
        <end position="183"/>
    </location>
</feature>
<name>A0A9P0ARF6_BRAAE</name>
<reference evidence="2" key="1">
    <citation type="submission" date="2021-12" db="EMBL/GenBank/DDBJ databases">
        <authorList>
            <person name="King R."/>
        </authorList>
    </citation>
    <scope>NUCLEOTIDE SEQUENCE</scope>
</reference>
<dbReference type="SUPFAM" id="SSF53448">
    <property type="entry name" value="Nucleotide-diphospho-sugar transferases"/>
    <property type="match status" value="1"/>
</dbReference>
<organism evidence="2 3">
    <name type="scientific">Brassicogethes aeneus</name>
    <name type="common">Rape pollen beetle</name>
    <name type="synonym">Meligethes aeneus</name>
    <dbReference type="NCBI Taxonomy" id="1431903"/>
    <lineage>
        <taxon>Eukaryota</taxon>
        <taxon>Metazoa</taxon>
        <taxon>Ecdysozoa</taxon>
        <taxon>Arthropoda</taxon>
        <taxon>Hexapoda</taxon>
        <taxon>Insecta</taxon>
        <taxon>Pterygota</taxon>
        <taxon>Neoptera</taxon>
        <taxon>Endopterygota</taxon>
        <taxon>Coleoptera</taxon>
        <taxon>Polyphaga</taxon>
        <taxon>Cucujiformia</taxon>
        <taxon>Nitidulidae</taxon>
        <taxon>Meligethinae</taxon>
        <taxon>Brassicogethes</taxon>
    </lineage>
</organism>
<gene>
    <name evidence="2" type="ORF">MELIAE_LOCUS1571</name>
</gene>
<dbReference type="InterPro" id="IPR001173">
    <property type="entry name" value="Glyco_trans_2-like"/>
</dbReference>
<dbReference type="EMBL" id="OV121132">
    <property type="protein sequence ID" value="CAH0547615.1"/>
    <property type="molecule type" value="Genomic_DNA"/>
</dbReference>
<keyword evidence="3" id="KW-1185">Reference proteome</keyword>
<evidence type="ECO:0000259" key="1">
    <source>
        <dbReference type="Pfam" id="PF00535"/>
    </source>
</evidence>
<dbReference type="PANTHER" id="PTHR22916:SF3">
    <property type="entry name" value="UDP-GLCNAC:BETAGAL BETA-1,3-N-ACETYLGLUCOSAMINYLTRANSFERASE-LIKE PROTEIN 1"/>
    <property type="match status" value="1"/>
</dbReference>
<accession>A0A9P0ARF6</accession>
<sequence length="352" mass="40350">MLQFNPIISVIIPIHNGSRWIENCFNSILEQTAIKSHKIELCVCNDASNDDTDKLLKAWSGIFKNNNVKVKIYHNESEEPKGVGFSKNRAISISSGDFLCFQDVDDVMLPNRILRQYEAACILPKNTLIGSKFKRTPENSTVRYTKWANLLNKEELQNQIFTSFGPTVIMPTWFFHRSLYEEVGGFLEEKIGCPEDLIFFYKHLDNGGKIYRVDEELLVYTYHLGATTFLINKDTIWDKRVERLQKTILNQWPAFTIWNAGKQGRKLYKSLAQNHQNKVVAMCDVDVKKIGKTYVPFDAAGRKIGRPVKIVSFKEANAPLVICVKLDLTNGVFEHNLKTLNLVEGKDYVLFS</sequence>
<dbReference type="OrthoDB" id="206708at2759"/>
<evidence type="ECO:0000313" key="2">
    <source>
        <dbReference type="EMBL" id="CAH0547615.1"/>
    </source>
</evidence>
<dbReference type="Gene3D" id="3.90.550.10">
    <property type="entry name" value="Spore Coat Polysaccharide Biosynthesis Protein SpsA, Chain A"/>
    <property type="match status" value="1"/>
</dbReference>
<protein>
    <recommendedName>
        <fullName evidence="1">Glycosyltransferase 2-like domain-containing protein</fullName>
    </recommendedName>
</protein>
<dbReference type="Pfam" id="PF00535">
    <property type="entry name" value="Glycos_transf_2"/>
    <property type="match status" value="1"/>
</dbReference>
<dbReference type="InterPro" id="IPR029044">
    <property type="entry name" value="Nucleotide-diphossugar_trans"/>
</dbReference>
<dbReference type="GO" id="GO:0016758">
    <property type="term" value="F:hexosyltransferase activity"/>
    <property type="evidence" value="ECO:0007669"/>
    <property type="project" value="UniProtKB-ARBA"/>
</dbReference>
<dbReference type="AlphaFoldDB" id="A0A9P0ARF6"/>